<evidence type="ECO:0000256" key="4">
    <source>
        <dbReference type="ARBA" id="ARBA00022692"/>
    </source>
</evidence>
<dbReference type="Pfam" id="PF04226">
    <property type="entry name" value="Transgly_assoc"/>
    <property type="match status" value="1"/>
</dbReference>
<feature type="transmembrane region" description="Helical" evidence="7">
    <location>
        <begin position="60"/>
        <end position="80"/>
    </location>
</feature>
<evidence type="ECO:0000256" key="3">
    <source>
        <dbReference type="ARBA" id="ARBA00022475"/>
    </source>
</evidence>
<dbReference type="AlphaFoldDB" id="A0A858C061"/>
<evidence type="ECO:0000256" key="6">
    <source>
        <dbReference type="ARBA" id="ARBA00023136"/>
    </source>
</evidence>
<accession>A0A858C061</accession>
<dbReference type="KEGG" id="abut:Ami103574_14540"/>
<protein>
    <submittedName>
        <fullName evidence="8">GlsB/YeaQ/YmgE family stress response membrane protein</fullName>
    </submittedName>
</protein>
<reference evidence="8 9" key="1">
    <citation type="submission" date="2020-02" db="EMBL/GenBank/DDBJ databases">
        <authorList>
            <person name="Kim Y.B."/>
            <person name="Roh S.W."/>
        </authorList>
    </citation>
    <scope>NUCLEOTIDE SEQUENCE [LARGE SCALE GENOMIC DNA]</scope>
    <source>
        <strain evidence="8 9">DSM 103574</strain>
    </source>
</reference>
<evidence type="ECO:0000256" key="1">
    <source>
        <dbReference type="ARBA" id="ARBA00004651"/>
    </source>
</evidence>
<dbReference type="PANTHER" id="PTHR33884">
    <property type="entry name" value="UPF0410 PROTEIN YMGE"/>
    <property type="match status" value="1"/>
</dbReference>
<dbReference type="RefSeq" id="WP_163067672.1">
    <property type="nucleotide sequence ID" value="NZ_CP048649.1"/>
</dbReference>
<evidence type="ECO:0000313" key="9">
    <source>
        <dbReference type="Proteomes" id="UP000466848"/>
    </source>
</evidence>
<evidence type="ECO:0000256" key="5">
    <source>
        <dbReference type="ARBA" id="ARBA00022989"/>
    </source>
</evidence>
<name>A0A858C061_9FIRM</name>
<comment type="subcellular location">
    <subcellularLocation>
        <location evidence="1">Cell membrane</location>
        <topology evidence="1">Multi-pass membrane protein</topology>
    </subcellularLocation>
</comment>
<keyword evidence="9" id="KW-1185">Reference proteome</keyword>
<dbReference type="InterPro" id="IPR007341">
    <property type="entry name" value="Transgly_assoc"/>
</dbReference>
<keyword evidence="5 7" id="KW-1133">Transmembrane helix</keyword>
<gene>
    <name evidence="8" type="ORF">Ami103574_14540</name>
</gene>
<keyword evidence="3" id="KW-1003">Cell membrane</keyword>
<comment type="similarity">
    <text evidence="2">Belongs to the UPF0410 family.</text>
</comment>
<evidence type="ECO:0000256" key="2">
    <source>
        <dbReference type="ARBA" id="ARBA00011006"/>
    </source>
</evidence>
<feature type="transmembrane region" description="Helical" evidence="7">
    <location>
        <begin position="6"/>
        <end position="22"/>
    </location>
</feature>
<dbReference type="PANTHER" id="PTHR33884:SF3">
    <property type="entry name" value="UPF0410 PROTEIN YMGE"/>
    <property type="match status" value="1"/>
</dbReference>
<evidence type="ECO:0000313" key="8">
    <source>
        <dbReference type="EMBL" id="QIB70434.1"/>
    </source>
</evidence>
<keyword evidence="6 7" id="KW-0472">Membrane</keyword>
<keyword evidence="4 7" id="KW-0812">Transmembrane</keyword>
<evidence type="ECO:0000256" key="7">
    <source>
        <dbReference type="SAM" id="Phobius"/>
    </source>
</evidence>
<feature type="transmembrane region" description="Helical" evidence="7">
    <location>
        <begin position="29"/>
        <end position="54"/>
    </location>
</feature>
<organism evidence="8 9">
    <name type="scientific">Aminipila butyrica</name>
    <dbReference type="NCBI Taxonomy" id="433296"/>
    <lineage>
        <taxon>Bacteria</taxon>
        <taxon>Bacillati</taxon>
        <taxon>Bacillota</taxon>
        <taxon>Clostridia</taxon>
        <taxon>Peptostreptococcales</taxon>
        <taxon>Anaerovoracaceae</taxon>
        <taxon>Aminipila</taxon>
    </lineage>
</organism>
<dbReference type="Proteomes" id="UP000466848">
    <property type="component" value="Chromosome"/>
</dbReference>
<sequence>MGIIGWIIIGALAGWIASMVTGNNKEMGALMNIMVGIIGGFVGGLIMNLVGGIGITGFNLWSLLVACAGAVVLLLIVNAFNRKPKYN</sequence>
<proteinExistence type="inferred from homology"/>
<dbReference type="EMBL" id="CP048649">
    <property type="protein sequence ID" value="QIB70434.1"/>
    <property type="molecule type" value="Genomic_DNA"/>
</dbReference>
<dbReference type="GO" id="GO:0005886">
    <property type="term" value="C:plasma membrane"/>
    <property type="evidence" value="ECO:0007669"/>
    <property type="project" value="UniProtKB-SubCell"/>
</dbReference>